<evidence type="ECO:0000256" key="1">
    <source>
        <dbReference type="SAM" id="MobiDB-lite"/>
    </source>
</evidence>
<accession>A0A9W3J7L4</accession>
<gene>
    <name evidence="2" type="ORF">BTG_10670</name>
</gene>
<protein>
    <submittedName>
        <fullName evidence="2">Uncharacterized protein</fullName>
    </submittedName>
</protein>
<dbReference type="EMBL" id="CP003752">
    <property type="protein sequence ID" value="AFQ15598.1"/>
    <property type="molecule type" value="Genomic_DNA"/>
</dbReference>
<reference evidence="2 3" key="1">
    <citation type="submission" date="2012-08" db="EMBL/GenBank/DDBJ databases">
        <authorList>
            <person name="Doggett N."/>
            <person name="Teshima H."/>
            <person name="Bruce D."/>
            <person name="Detter J.C."/>
            <person name="Johnson S.L."/>
            <person name="Han C."/>
        </authorList>
    </citation>
    <scope>NUCLEOTIDE SEQUENCE [LARGE SCALE GENOMIC DNA]</scope>
    <source>
        <strain evidence="2 3">HD-771</strain>
    </source>
</reference>
<dbReference type="AlphaFoldDB" id="A0A9W3J7L4"/>
<dbReference type="KEGG" id="bti:BTG_10670"/>
<name>A0A9W3J7L4_BACTU</name>
<sequence length="80" mass="9365">MGLKETGQKIVKKVIRVFARESGKSLSLQRGIPIMVEVPEYDSKDYKFSYNRKVTYRKKKSQAKRKAWKKHGLQGHGRKK</sequence>
<organism evidence="2 3">
    <name type="scientific">Bacillus thuringiensis HD-771</name>
    <dbReference type="NCBI Taxonomy" id="1218175"/>
    <lineage>
        <taxon>Bacteria</taxon>
        <taxon>Bacillati</taxon>
        <taxon>Bacillota</taxon>
        <taxon>Bacilli</taxon>
        <taxon>Bacillales</taxon>
        <taxon>Bacillaceae</taxon>
        <taxon>Bacillus</taxon>
        <taxon>Bacillus cereus group</taxon>
    </lineage>
</organism>
<evidence type="ECO:0000313" key="3">
    <source>
        <dbReference type="Proteomes" id="UP000005259"/>
    </source>
</evidence>
<dbReference type="Proteomes" id="UP000005259">
    <property type="component" value="Chromosome"/>
</dbReference>
<evidence type="ECO:0000313" key="2">
    <source>
        <dbReference type="EMBL" id="AFQ15598.1"/>
    </source>
</evidence>
<proteinExistence type="predicted"/>
<dbReference type="RefSeq" id="WP_000523221.1">
    <property type="nucleotide sequence ID" value="NC_018500.1"/>
</dbReference>
<feature type="region of interest" description="Disordered" evidence="1">
    <location>
        <begin position="57"/>
        <end position="80"/>
    </location>
</feature>